<dbReference type="Proteomes" id="UP000001881">
    <property type="component" value="Unassembled WGS sequence"/>
</dbReference>
<name>F7W2N5_SORMK</name>
<keyword evidence="2" id="KW-0472">Membrane</keyword>
<reference evidence="3 4" key="1">
    <citation type="journal article" date="2010" name="PLoS Genet.">
        <title>De novo assembly of a 40 Mb eukaryotic genome from short sequence reads: Sordaria macrospora, a model organism for fungal morphogenesis.</title>
        <authorList>
            <person name="Nowrousian M."/>
            <person name="Stajich J."/>
            <person name="Chu M."/>
            <person name="Engh I."/>
            <person name="Espagne E."/>
            <person name="Halliday K."/>
            <person name="Kamerewerd J."/>
            <person name="Kempken F."/>
            <person name="Knab B."/>
            <person name="Kuo H.C."/>
            <person name="Osiewacz H.D."/>
            <person name="Poeggeler S."/>
            <person name="Read N."/>
            <person name="Seiler S."/>
            <person name="Smith K."/>
            <person name="Zickler D."/>
            <person name="Kueck U."/>
            <person name="Freitag M."/>
        </authorList>
    </citation>
    <scope>NUCLEOTIDE SEQUENCE [LARGE SCALE GENOMIC DNA]</scope>
    <source>
        <strain evidence="4">ATCC MYA-333 / DSM 997 / K(L3346) / K-hell</strain>
        <tissue evidence="3">Mycelium</tissue>
    </source>
</reference>
<feature type="compositionally biased region" description="Low complexity" evidence="1">
    <location>
        <begin position="1445"/>
        <end position="1454"/>
    </location>
</feature>
<feature type="compositionally biased region" description="Acidic residues" evidence="1">
    <location>
        <begin position="1431"/>
        <end position="1444"/>
    </location>
</feature>
<feature type="compositionally biased region" description="Low complexity" evidence="1">
    <location>
        <begin position="740"/>
        <end position="751"/>
    </location>
</feature>
<dbReference type="eggNOG" id="ENOG502RS4A">
    <property type="taxonomic scope" value="Eukaryota"/>
</dbReference>
<sequence length="1464" mass="159253">MPKVQPAQDQSLLGSVFSNLIRARNCVTRQTAAVVNTACQYVTSPEYRKRTHDSVRRFHNERPLLTVFLAIQIALASVPLLLFLGYVLSTAVVGFGAALVFLLFWTSIGLFFFGCALLVTGSIGASLFISFIVFQRAVQLLNALTSTLSQGAQPSQKQEEREEPLPKAEKILRIVDVKHEDWQNGTQEEKVNGDKEFVSLSTSNNKLKDIVEAAKVEANPHVWWTIPHLRSNKSRRLSPWAVVAIACAEDLISVPYRPQRSTPTSSLFPLLYGMLPKTTGGPWKQLEYVQQRASVYEEIFGRALDKFSDIEPAMSLKHAKFCTERRELRSLVADLKHLIYGGEVIPETDNQAVSDMKTTSLRDGEILTTDRVLQLLDNRKTGPLKHKGWVGCCHESLAGNLQSDGYQFFWIGMEKIAPCKEGSQSSLERANREKAINERINAYIRSQPTAPARSAYEPKVTEKPLPKPLLTVGDLVAAIQARSTADISEATKKPLPKTYRAAGEALAAVQAKLKGGTENQLGTKELMAERQGRESEFREMCDKAHRMRDTAAILRLKKEDPDGPYSSISIDETMLCLDIRCLDIPEFDRLRVTTLKDWLSCVVDANKDIKTWRELLEEMKTMEAYKDHVEECDEFLGLMEHHRKLVTACARWVEAEEKATSNAEVKVEAEGPKGKGKRKVKDPAPAQDHDDILATAYRKHAEDLDAWKERAKERYLASKAAASATSGSGTGAEAREEGSSSKSALAGPSSLTPDGGGKRDVVKDSALVSIAREIRESGSPIVIPSLDLGVTVQELDTTREVDQADQSASLARLRALSNEDGIGMDFLKGYEALSKGDRRYLLSCHARELASFQDLLQSAKTPLDLKAQLTADWRDWELKLVREPIAAARDFRFLTRASGKGSSSSSKSGALTVPGPSRRSPVVEDNTSTPTPIPTAKETPDDPTADQSTSFKRLVRTTAQQKWGIGEHEEDQLDSFERLRALADANGIGLTFSKGFAMFSEDERHTILSVHTVSLVGLQSRLQRSEPGLEAQQLMAIWRDREMKLVRWIATSRGTRRGHGANEGSSSRFGAVVEDILRLSVTTGTEGDQGHSSGSAATSGTVAAAAAAANEGSSSSTLLAGPSQSLGTCKKAVVEDILLSGTTTTTTTEEEDQGHHAFDKMRSLAQEMGILQAFDEGFEWLRKNTPDALRFHVVVLAYLLEDELGWKTAEQRAFATCQAEESMKVIASAAAHNAHNIPGQGADDAAAATSGPAVTVEAAAAATADEGSSSSPLISTRQPQNHGPIQPVKDTGTVISENEWHLIERLRCQAELEGFGEAFERGFEKYREGDPTLTRTAAKEIDFLRTTQGLLAPLELMPVARVRESVAVRVFAFVGGVGGAGGASSATDNDDENDDVVGNDGDSSSSDSSDGGVPLGPDSDDDQPDAAGAVNDDDDYDEDEDIVGDDSASSSSDESGGGAALYPN</sequence>
<evidence type="ECO:0000256" key="1">
    <source>
        <dbReference type="SAM" id="MobiDB-lite"/>
    </source>
</evidence>
<organism evidence="3 4">
    <name type="scientific">Sordaria macrospora (strain ATCC MYA-333 / DSM 997 / K(L3346) / K-hell)</name>
    <dbReference type="NCBI Taxonomy" id="771870"/>
    <lineage>
        <taxon>Eukaryota</taxon>
        <taxon>Fungi</taxon>
        <taxon>Dikarya</taxon>
        <taxon>Ascomycota</taxon>
        <taxon>Pezizomycotina</taxon>
        <taxon>Sordariomycetes</taxon>
        <taxon>Sordariomycetidae</taxon>
        <taxon>Sordariales</taxon>
        <taxon>Sordariaceae</taxon>
        <taxon>Sordaria</taxon>
    </lineage>
</organism>
<feature type="transmembrane region" description="Helical" evidence="2">
    <location>
        <begin position="88"/>
        <end position="105"/>
    </location>
</feature>
<protein>
    <submittedName>
        <fullName evidence="3">WGS project CABT00000000 data, contig 2.22</fullName>
    </submittedName>
</protein>
<gene>
    <name evidence="3" type="ORF">SMAC_05098</name>
</gene>
<keyword evidence="4" id="KW-1185">Reference proteome</keyword>
<feature type="compositionally biased region" description="Gly residues" evidence="1">
    <location>
        <begin position="1455"/>
        <end position="1464"/>
    </location>
</feature>
<feature type="compositionally biased region" description="Polar residues" evidence="1">
    <location>
        <begin position="1272"/>
        <end position="1283"/>
    </location>
</feature>
<evidence type="ECO:0000256" key="2">
    <source>
        <dbReference type="SAM" id="Phobius"/>
    </source>
</evidence>
<feature type="region of interest" description="Disordered" evidence="1">
    <location>
        <begin position="1379"/>
        <end position="1464"/>
    </location>
</feature>
<evidence type="ECO:0000313" key="3">
    <source>
        <dbReference type="EMBL" id="CCC11886.1"/>
    </source>
</evidence>
<dbReference type="InParanoid" id="F7W2N5"/>
<feature type="region of interest" description="Disordered" evidence="1">
    <location>
        <begin position="1258"/>
        <end position="1290"/>
    </location>
</feature>
<comment type="caution">
    <text evidence="3">The sequence shown here is derived from an EMBL/GenBank/DDBJ whole genome shotgun (WGS) entry which is preliminary data.</text>
</comment>
<dbReference type="VEuPathDB" id="FungiDB:SMAC_05098"/>
<feature type="compositionally biased region" description="Acidic residues" evidence="1">
    <location>
        <begin position="1388"/>
        <end position="1397"/>
    </location>
</feature>
<dbReference type="OrthoDB" id="3928876at2759"/>
<dbReference type="Pfam" id="PF16015">
    <property type="entry name" value="Promethin"/>
    <property type="match status" value="1"/>
</dbReference>
<evidence type="ECO:0000313" key="4">
    <source>
        <dbReference type="Proteomes" id="UP000001881"/>
    </source>
</evidence>
<feature type="compositionally biased region" description="Low complexity" evidence="1">
    <location>
        <begin position="1258"/>
        <end position="1271"/>
    </location>
</feature>
<keyword evidence="2" id="KW-0812">Transmembrane</keyword>
<dbReference type="HOGENOM" id="CLU_250586_0_0_1"/>
<feature type="compositionally biased region" description="Low complexity" evidence="1">
    <location>
        <begin position="718"/>
        <end position="727"/>
    </location>
</feature>
<dbReference type="KEGG" id="smp:10804238"/>
<dbReference type="EMBL" id="CABT02000022">
    <property type="protein sequence ID" value="CCC11886.1"/>
    <property type="molecule type" value="Genomic_DNA"/>
</dbReference>
<feature type="compositionally biased region" description="Basic and acidic residues" evidence="1">
    <location>
        <begin position="660"/>
        <end position="673"/>
    </location>
</feature>
<accession>F7W2N5</accession>
<proteinExistence type="predicted"/>
<dbReference type="STRING" id="771870.F7W2N5"/>
<feature type="transmembrane region" description="Helical" evidence="2">
    <location>
        <begin position="110"/>
        <end position="134"/>
    </location>
</feature>
<feature type="compositionally biased region" description="Low complexity" evidence="1">
    <location>
        <begin position="898"/>
        <end position="909"/>
    </location>
</feature>
<feature type="region of interest" description="Disordered" evidence="1">
    <location>
        <begin position="660"/>
        <end position="690"/>
    </location>
</feature>
<feature type="region of interest" description="Disordered" evidence="1">
    <location>
        <begin position="897"/>
        <end position="949"/>
    </location>
</feature>
<feature type="compositionally biased region" description="Low complexity" evidence="1">
    <location>
        <begin position="1398"/>
        <end position="1417"/>
    </location>
</feature>
<dbReference type="GeneID" id="10804238"/>
<keyword evidence="2" id="KW-1133">Transmembrane helix</keyword>
<feature type="transmembrane region" description="Helical" evidence="2">
    <location>
        <begin position="64"/>
        <end position="82"/>
    </location>
</feature>
<feature type="region of interest" description="Disordered" evidence="1">
    <location>
        <begin position="718"/>
        <end position="758"/>
    </location>
</feature>